<dbReference type="RefSeq" id="WP_069707827.1">
    <property type="nucleotide sequence ID" value="NZ_CP017075.1"/>
</dbReference>
<dbReference type="Pfam" id="PF19044">
    <property type="entry name" value="P-loop_TraG"/>
    <property type="match status" value="1"/>
</dbReference>
<feature type="region of interest" description="Disordered" evidence="4">
    <location>
        <begin position="805"/>
        <end position="826"/>
    </location>
</feature>
<dbReference type="OrthoDB" id="9816422at2"/>
<dbReference type="Gene3D" id="3.40.50.300">
    <property type="entry name" value="P-loop containing nucleotide triphosphate hydrolases"/>
    <property type="match status" value="2"/>
</dbReference>
<dbReference type="Proteomes" id="UP000094626">
    <property type="component" value="Chromosome"/>
</dbReference>
<dbReference type="InterPro" id="IPR018145">
    <property type="entry name" value="CagE_TrbE_VirB_cntrl_dom"/>
</dbReference>
<dbReference type="NCBIfam" id="NF010447">
    <property type="entry name" value="PRK13873.1"/>
    <property type="match status" value="1"/>
</dbReference>
<dbReference type="AlphaFoldDB" id="A0A1D8A2K5"/>
<dbReference type="EMBL" id="CP017075">
    <property type="protein sequence ID" value="AOR76371.1"/>
    <property type="molecule type" value="Genomic_DNA"/>
</dbReference>
<dbReference type="GO" id="GO:0005524">
    <property type="term" value="F:ATP binding"/>
    <property type="evidence" value="ECO:0007669"/>
    <property type="project" value="UniProtKB-KW"/>
</dbReference>
<gene>
    <name evidence="7" type="ORF">BES08_06075</name>
</gene>
<dbReference type="PANTHER" id="PTHR30121:SF12">
    <property type="entry name" value="TYPE IV SECRETION SYSTEM PROTEIN CAGE"/>
    <property type="match status" value="1"/>
</dbReference>
<evidence type="ECO:0000259" key="6">
    <source>
        <dbReference type="Pfam" id="PF19044"/>
    </source>
</evidence>
<keyword evidence="3" id="KW-0067">ATP-binding</keyword>
<dbReference type="SUPFAM" id="SSF52540">
    <property type="entry name" value="P-loop containing nucleoside triphosphate hydrolases"/>
    <property type="match status" value="1"/>
</dbReference>
<feature type="domain" description="CagE TrbE VirB component of type IV transporter system central" evidence="5">
    <location>
        <begin position="308"/>
        <end position="389"/>
    </location>
</feature>
<evidence type="ECO:0000256" key="4">
    <source>
        <dbReference type="SAM" id="MobiDB-lite"/>
    </source>
</evidence>
<keyword evidence="2" id="KW-0547">Nucleotide-binding</keyword>
<comment type="similarity">
    <text evidence="1">Belongs to the TrbE/VirB4 family.</text>
</comment>
<feature type="domain" description="TraG P-loop" evidence="6">
    <location>
        <begin position="575"/>
        <end position="706"/>
    </location>
</feature>
<dbReference type="InterPro" id="IPR043964">
    <property type="entry name" value="P-loop_TraG"/>
</dbReference>
<dbReference type="Pfam" id="PF03135">
    <property type="entry name" value="CagE_TrbE_VirB"/>
    <property type="match status" value="1"/>
</dbReference>
<evidence type="ECO:0000259" key="5">
    <source>
        <dbReference type="Pfam" id="PF03135"/>
    </source>
</evidence>
<proteinExistence type="inferred from homology"/>
<reference evidence="8" key="1">
    <citation type="journal article" date="2017" name="J. Biotechnol.">
        <title>Complete genome sequence of Novosphingobium resinovorum SA1, a versatile xenobiotic-degrading bacterium capable of utilizing sulfanilic acid.</title>
        <authorList>
            <person name="Hegedus B."/>
            <person name="Kos P.B."/>
            <person name="Balint B."/>
            <person name="Maroti G."/>
            <person name="Gan H.M."/>
            <person name="Perei K."/>
            <person name="Rakhely G."/>
        </authorList>
    </citation>
    <scope>NUCLEOTIDE SEQUENCE [LARGE SCALE GENOMIC DNA]</scope>
    <source>
        <strain evidence="8">SA1</strain>
    </source>
</reference>
<evidence type="ECO:0000256" key="2">
    <source>
        <dbReference type="ARBA" id="ARBA00022741"/>
    </source>
</evidence>
<dbReference type="InterPro" id="IPR051162">
    <property type="entry name" value="T4SS_component"/>
</dbReference>
<evidence type="ECO:0000313" key="7">
    <source>
        <dbReference type="EMBL" id="AOR76371.1"/>
    </source>
</evidence>
<dbReference type="CDD" id="cd01127">
    <property type="entry name" value="TrwB_TraG_TraD_VirD4"/>
    <property type="match status" value="1"/>
</dbReference>
<sequence>MLNLAEYRKRAGGLGDHLPWAALVAPGVALNKDGSFLRVLAFRGPDLESATEAELVSICARANNVLRRFSSGWALFFEAQRREAAAYPEDVFPDAASWLVERERRAAFLAQGAHYESAYYLTLTWLPPADRQEAAGRRLVERPEAASGRDWRADLSGFVAQTDRAFDLFEGFMPEVRPLASGDLLTYLHGTISQHRHPVAVPDTPMYLDGLLVDTPLVGGLEPRLGDLHLRTISVLGFPNVSRPGILDALNHQDFAYRWVTRFVALDKAEATGVLTSLRRQWFNKRKSLTALLREVMYNTPTPLLDSDADNKVIDADLALQALGGDHVAFGYLTTTITVSDPNRDAAETKLRQVERVLGGLGFTTICERVNAVEAWLSSLPGHVYANVRQPLVHTLNLAHLMPLSAVWAGPHRNGHLDGSPLLHARTHGSTPFRLSTHVGDVGHMLVAGPTGAGKSVLLAMMVMQFRRYARSQVYIFDKGFSARAAVLACGGAHHALGLGGDDAAAIAFQPLRGIYDPADRAWAAEWVAGLLAQENVVLDPDVKDQIWSALTSLARAPARERTLTGLTLLLQSNALRTALAPYTIEGPYGRLLDAAENNLHLADIQCFETEALMGHGQVIAPVLTYLFHRLDARFDGRPTLLVLDEAWIFLDHPLFAARIREWLKVLRKRNVSVIFATQSLADIAGSSIAPAILESCPQRILLPNDRAIEPQSRETYERFGLNARQIELISRATPKRDYYLQSARGNRLFDLDLGEIALALCGASDTAAQARIDRLLAEEGGTDGFLARFLAGADLAWAAELAAGFEPPPHDPDPAQTLPLDLGDL</sequence>
<evidence type="ECO:0000313" key="8">
    <source>
        <dbReference type="Proteomes" id="UP000094626"/>
    </source>
</evidence>
<name>A0A1D8A2K5_9SPHN</name>
<evidence type="ECO:0000256" key="3">
    <source>
        <dbReference type="ARBA" id="ARBA00022840"/>
    </source>
</evidence>
<organism evidence="7 8">
    <name type="scientific">Novosphingobium resinovorum</name>
    <dbReference type="NCBI Taxonomy" id="158500"/>
    <lineage>
        <taxon>Bacteria</taxon>
        <taxon>Pseudomonadati</taxon>
        <taxon>Pseudomonadota</taxon>
        <taxon>Alphaproteobacteria</taxon>
        <taxon>Sphingomonadales</taxon>
        <taxon>Sphingomonadaceae</taxon>
        <taxon>Novosphingobium</taxon>
    </lineage>
</organism>
<dbReference type="PANTHER" id="PTHR30121">
    <property type="entry name" value="UNCHARACTERIZED PROTEIN YJGR-RELATED"/>
    <property type="match status" value="1"/>
</dbReference>
<accession>A0A1D8A2K5</accession>
<keyword evidence="8" id="KW-1185">Reference proteome</keyword>
<dbReference type="KEGG" id="nre:BES08_06075"/>
<evidence type="ECO:0000256" key="1">
    <source>
        <dbReference type="ARBA" id="ARBA00006512"/>
    </source>
</evidence>
<protein>
    <submittedName>
        <fullName evidence="7">Conjugal transfer protein TrbE</fullName>
    </submittedName>
</protein>
<dbReference type="InterPro" id="IPR027417">
    <property type="entry name" value="P-loop_NTPase"/>
</dbReference>